<proteinExistence type="predicted"/>
<comment type="caution">
    <text evidence="2">The sequence shown here is derived from an EMBL/GenBank/DDBJ whole genome shotgun (WGS) entry which is preliminary data.</text>
</comment>
<dbReference type="SUPFAM" id="SSF51621">
    <property type="entry name" value="Phosphoenolpyruvate/pyruvate domain"/>
    <property type="match status" value="1"/>
</dbReference>
<evidence type="ECO:0000313" key="2">
    <source>
        <dbReference type="EMBL" id="MCW7554307.1"/>
    </source>
</evidence>
<keyword evidence="1" id="KW-0479">Metal-binding</keyword>
<sequence length="62" mass="6898">MSHARLDTGACRRMTFRHLSRVKKQGKYIGTSGQSPSDHPDFACWLMDVGVEMVSLNSDSVV</sequence>
<accession>A0ABT3MY51</accession>
<organism evidence="2 3">
    <name type="scientific">Endozoicomonas gorgoniicola</name>
    <dbReference type="NCBI Taxonomy" id="1234144"/>
    <lineage>
        <taxon>Bacteria</taxon>
        <taxon>Pseudomonadati</taxon>
        <taxon>Pseudomonadota</taxon>
        <taxon>Gammaproteobacteria</taxon>
        <taxon>Oceanospirillales</taxon>
        <taxon>Endozoicomonadaceae</taxon>
        <taxon>Endozoicomonas</taxon>
    </lineage>
</organism>
<reference evidence="2 3" key="1">
    <citation type="submission" date="2022-10" db="EMBL/GenBank/DDBJ databases">
        <title>High-quality genome sequences of two octocoral-associated bacteria, Endozoicomonas euniceicola EF212 and Endozoicomonas gorgoniicola PS125.</title>
        <authorList>
            <person name="Chiou Y.-J."/>
            <person name="Chen Y.-H."/>
        </authorList>
    </citation>
    <scope>NUCLEOTIDE SEQUENCE [LARGE SCALE GENOMIC DNA]</scope>
    <source>
        <strain evidence="2 3">PS125</strain>
    </source>
</reference>
<dbReference type="RefSeq" id="WP_262564043.1">
    <property type="nucleotide sequence ID" value="NZ_JAPFCC010000001.1"/>
</dbReference>
<gene>
    <name evidence="2" type="ORF">NX722_17115</name>
</gene>
<dbReference type="EMBL" id="JAPFCC010000001">
    <property type="protein sequence ID" value="MCW7554307.1"/>
    <property type="molecule type" value="Genomic_DNA"/>
</dbReference>
<protein>
    <submittedName>
        <fullName evidence="2">Uncharacterized protein</fullName>
    </submittedName>
</protein>
<dbReference type="InterPro" id="IPR015813">
    <property type="entry name" value="Pyrv/PenolPyrv_kinase-like_dom"/>
</dbReference>
<dbReference type="Gene3D" id="3.20.20.60">
    <property type="entry name" value="Phosphoenolpyruvate-binding domains"/>
    <property type="match status" value="1"/>
</dbReference>
<keyword evidence="3" id="KW-1185">Reference proteome</keyword>
<evidence type="ECO:0000313" key="3">
    <source>
        <dbReference type="Proteomes" id="UP001209854"/>
    </source>
</evidence>
<evidence type="ECO:0000256" key="1">
    <source>
        <dbReference type="ARBA" id="ARBA00022723"/>
    </source>
</evidence>
<dbReference type="InterPro" id="IPR040442">
    <property type="entry name" value="Pyrv_kinase-like_dom_sf"/>
</dbReference>
<name>A0ABT3MY51_9GAMM</name>
<dbReference type="Proteomes" id="UP001209854">
    <property type="component" value="Unassembled WGS sequence"/>
</dbReference>